<evidence type="ECO:0000313" key="2">
    <source>
        <dbReference type="EMBL" id="GIY96208.1"/>
    </source>
</evidence>
<keyword evidence="1" id="KW-0472">Membrane</keyword>
<evidence type="ECO:0000256" key="1">
    <source>
        <dbReference type="SAM" id="Phobius"/>
    </source>
</evidence>
<evidence type="ECO:0000313" key="3">
    <source>
        <dbReference type="Proteomes" id="UP001054945"/>
    </source>
</evidence>
<feature type="transmembrane region" description="Helical" evidence="1">
    <location>
        <begin position="77"/>
        <end position="96"/>
    </location>
</feature>
<comment type="caution">
    <text evidence="2">The sequence shown here is derived from an EMBL/GenBank/DDBJ whole genome shotgun (WGS) entry which is preliminary data.</text>
</comment>
<name>A0AAV4XNK3_CAEEX</name>
<dbReference type="Proteomes" id="UP001054945">
    <property type="component" value="Unassembled WGS sequence"/>
</dbReference>
<accession>A0AAV4XNK3</accession>
<keyword evidence="3" id="KW-1185">Reference proteome</keyword>
<protein>
    <submittedName>
        <fullName evidence="2">Uncharacterized protein</fullName>
    </submittedName>
</protein>
<organism evidence="2 3">
    <name type="scientific">Caerostris extrusa</name>
    <name type="common">Bark spider</name>
    <name type="synonym">Caerostris bankana</name>
    <dbReference type="NCBI Taxonomy" id="172846"/>
    <lineage>
        <taxon>Eukaryota</taxon>
        <taxon>Metazoa</taxon>
        <taxon>Ecdysozoa</taxon>
        <taxon>Arthropoda</taxon>
        <taxon>Chelicerata</taxon>
        <taxon>Arachnida</taxon>
        <taxon>Araneae</taxon>
        <taxon>Araneomorphae</taxon>
        <taxon>Entelegynae</taxon>
        <taxon>Araneoidea</taxon>
        <taxon>Araneidae</taxon>
        <taxon>Caerostris</taxon>
    </lineage>
</organism>
<keyword evidence="1" id="KW-0812">Transmembrane</keyword>
<keyword evidence="1" id="KW-1133">Transmembrane helix</keyword>
<dbReference type="AlphaFoldDB" id="A0AAV4XNK3"/>
<reference evidence="2 3" key="1">
    <citation type="submission" date="2021-06" db="EMBL/GenBank/DDBJ databases">
        <title>Caerostris extrusa draft genome.</title>
        <authorList>
            <person name="Kono N."/>
            <person name="Arakawa K."/>
        </authorList>
    </citation>
    <scope>NUCLEOTIDE SEQUENCE [LARGE SCALE GENOMIC DNA]</scope>
</reference>
<dbReference type="EMBL" id="BPLR01018019">
    <property type="protein sequence ID" value="GIY96208.1"/>
    <property type="molecule type" value="Genomic_DNA"/>
</dbReference>
<sequence length="102" mass="11085">MIDSYISSGILSSDHCPIIPTSSLSSLQHYPPRSSPRHLRALTMRGALSRKLTLDGTLEPNEATPLCATLQQMVKELGIFPPVVVIAGIIVCPQWLSGYSRP</sequence>
<proteinExistence type="predicted"/>
<gene>
    <name evidence="2" type="ORF">CEXT_635531</name>
</gene>